<feature type="compositionally biased region" description="Basic and acidic residues" evidence="6">
    <location>
        <begin position="1158"/>
        <end position="1183"/>
    </location>
</feature>
<dbReference type="InterPro" id="IPR047187">
    <property type="entry name" value="SF1_C_Upf1"/>
</dbReference>
<keyword evidence="5" id="KW-0175">Coiled coil</keyword>
<evidence type="ECO:0000256" key="2">
    <source>
        <dbReference type="ARBA" id="ARBA00022741"/>
    </source>
</evidence>
<dbReference type="SUPFAM" id="SSF52540">
    <property type="entry name" value="P-loop containing nucleoside triphosphate hydrolases"/>
    <property type="match status" value="4"/>
</dbReference>
<name>A0A2T4A482_TRIHA</name>
<dbReference type="InterPro" id="IPR041679">
    <property type="entry name" value="DNA2/NAM7-like_C"/>
</dbReference>
<evidence type="ECO:0000313" key="9">
    <source>
        <dbReference type="Proteomes" id="UP000241690"/>
    </source>
</evidence>
<dbReference type="CDD" id="cd17936">
    <property type="entry name" value="EEXXEc_NFX1"/>
    <property type="match status" value="1"/>
</dbReference>
<feature type="domain" description="AAA+ ATPase" evidence="7">
    <location>
        <begin position="1866"/>
        <end position="2003"/>
    </location>
</feature>
<dbReference type="InterPro" id="IPR000641">
    <property type="entry name" value="CbxX/CfxQ"/>
</dbReference>
<dbReference type="SMART" id="SM00382">
    <property type="entry name" value="AAA"/>
    <property type="match status" value="4"/>
</dbReference>
<comment type="similarity">
    <text evidence="1">Belongs to the CbxX/CfxQ family.</text>
</comment>
<accession>A0A2T4A482</accession>
<reference evidence="8 9" key="1">
    <citation type="submission" date="2016-07" db="EMBL/GenBank/DDBJ databases">
        <title>Multiple horizontal gene transfer events from other fungi enriched the ability of initially mycotrophic Trichoderma (Ascomycota) to feed on dead plant biomass.</title>
        <authorList>
            <consortium name="DOE Joint Genome Institute"/>
            <person name="Aerts A."/>
            <person name="Atanasova L."/>
            <person name="Chenthamara K."/>
            <person name="Zhang J."/>
            <person name="Grujic M."/>
            <person name="Henrissat B."/>
            <person name="Kuo A."/>
            <person name="Salamov A."/>
            <person name="Lipzen A."/>
            <person name="Labutti K."/>
            <person name="Barry K."/>
            <person name="Miao Y."/>
            <person name="Rahimi M.J."/>
            <person name="Shen Q."/>
            <person name="Grigoriev I.V."/>
            <person name="Kubicek C.P."/>
            <person name="Druzhinina I.S."/>
        </authorList>
    </citation>
    <scope>NUCLEOTIDE SEQUENCE [LARGE SCALE GENOMIC DNA]</scope>
    <source>
        <strain evidence="8 9">CBS 226.95</strain>
    </source>
</reference>
<dbReference type="FunFam" id="3.40.50.300:FF:000216">
    <property type="entry name" value="Type VII secretion ATPase EccA"/>
    <property type="match status" value="3"/>
</dbReference>
<evidence type="ECO:0000313" key="8">
    <source>
        <dbReference type="EMBL" id="PTB51882.1"/>
    </source>
</evidence>
<proteinExistence type="inferred from homology"/>
<feature type="compositionally biased region" description="Basic and acidic residues" evidence="6">
    <location>
        <begin position="2183"/>
        <end position="2197"/>
    </location>
</feature>
<evidence type="ECO:0000256" key="3">
    <source>
        <dbReference type="ARBA" id="ARBA00022806"/>
    </source>
</evidence>
<dbReference type="PANTHER" id="PTHR43392:SF2">
    <property type="entry name" value="AAA-TYPE ATPASE FAMILY PROTEIN _ ANKYRIN REPEAT FAMILY PROTEIN"/>
    <property type="match status" value="1"/>
</dbReference>
<keyword evidence="2" id="KW-0547">Nucleotide-binding</keyword>
<evidence type="ECO:0000259" key="7">
    <source>
        <dbReference type="SMART" id="SM00382"/>
    </source>
</evidence>
<dbReference type="FunFam" id="3.40.50.300:FF:001660">
    <property type="entry name" value="NF-X1 finger and helicase protein, putative"/>
    <property type="match status" value="1"/>
</dbReference>
<evidence type="ECO:0000256" key="1">
    <source>
        <dbReference type="ARBA" id="ARBA00010378"/>
    </source>
</evidence>
<feature type="coiled-coil region" evidence="5">
    <location>
        <begin position="1838"/>
        <end position="1865"/>
    </location>
</feature>
<feature type="compositionally biased region" description="Basic and acidic residues" evidence="6">
    <location>
        <begin position="2097"/>
        <end position="2106"/>
    </location>
</feature>
<organism evidence="8 9">
    <name type="scientific">Trichoderma harzianum CBS 226.95</name>
    <dbReference type="NCBI Taxonomy" id="983964"/>
    <lineage>
        <taxon>Eukaryota</taxon>
        <taxon>Fungi</taxon>
        <taxon>Dikarya</taxon>
        <taxon>Ascomycota</taxon>
        <taxon>Pezizomycotina</taxon>
        <taxon>Sordariomycetes</taxon>
        <taxon>Hypocreomycetidae</taxon>
        <taxon>Hypocreales</taxon>
        <taxon>Hypocreaceae</taxon>
        <taxon>Trichoderma</taxon>
    </lineage>
</organism>
<keyword evidence="4" id="KW-0067">ATP-binding</keyword>
<dbReference type="Pfam" id="PF13087">
    <property type="entry name" value="AAA_12"/>
    <property type="match status" value="1"/>
</dbReference>
<protein>
    <recommendedName>
        <fullName evidence="7">AAA+ ATPase domain-containing protein</fullName>
    </recommendedName>
</protein>
<dbReference type="InterPro" id="IPR027417">
    <property type="entry name" value="P-loop_NTPase"/>
</dbReference>
<feature type="compositionally biased region" description="Basic and acidic residues" evidence="6">
    <location>
        <begin position="2153"/>
        <end position="2171"/>
    </location>
</feature>
<keyword evidence="3" id="KW-0347">Helicase</keyword>
<feature type="domain" description="AAA+ ATPase" evidence="7">
    <location>
        <begin position="1316"/>
        <end position="1462"/>
    </location>
</feature>
<gene>
    <name evidence="8" type="ORF">M431DRAFT_498162</name>
</gene>
<evidence type="ECO:0000256" key="5">
    <source>
        <dbReference type="SAM" id="Coils"/>
    </source>
</evidence>
<keyword evidence="9" id="KW-1185">Reference proteome</keyword>
<dbReference type="InterPro" id="IPR050773">
    <property type="entry name" value="CbxX/CfxQ_RuBisCO_ESX"/>
</dbReference>
<keyword evidence="3" id="KW-0378">Hydrolase</keyword>
<feature type="region of interest" description="Disordered" evidence="6">
    <location>
        <begin position="2096"/>
        <end position="2197"/>
    </location>
</feature>
<dbReference type="Proteomes" id="UP000241690">
    <property type="component" value="Unassembled WGS sequence"/>
</dbReference>
<feature type="region of interest" description="Disordered" evidence="6">
    <location>
        <begin position="1158"/>
        <end position="1190"/>
    </location>
</feature>
<evidence type="ECO:0000256" key="6">
    <source>
        <dbReference type="SAM" id="MobiDB-lite"/>
    </source>
</evidence>
<dbReference type="GO" id="GO:0016887">
    <property type="term" value="F:ATP hydrolysis activity"/>
    <property type="evidence" value="ECO:0007669"/>
    <property type="project" value="InterPro"/>
</dbReference>
<dbReference type="Pfam" id="PF13086">
    <property type="entry name" value="AAA_11"/>
    <property type="match status" value="1"/>
</dbReference>
<dbReference type="CDD" id="cd18808">
    <property type="entry name" value="SF1_C_Upf1"/>
    <property type="match status" value="1"/>
</dbReference>
<dbReference type="Pfam" id="PF17866">
    <property type="entry name" value="AAA_lid_6"/>
    <property type="match status" value="1"/>
</dbReference>
<dbReference type="InterPro" id="IPR003959">
    <property type="entry name" value="ATPase_AAA_core"/>
</dbReference>
<dbReference type="Gene3D" id="3.40.50.300">
    <property type="entry name" value="P-loop containing nucleotide triphosphate hydrolases"/>
    <property type="match status" value="6"/>
</dbReference>
<dbReference type="GO" id="GO:0004386">
    <property type="term" value="F:helicase activity"/>
    <property type="evidence" value="ECO:0007669"/>
    <property type="project" value="InterPro"/>
</dbReference>
<feature type="region of interest" description="Disordered" evidence="6">
    <location>
        <begin position="1222"/>
        <end position="1257"/>
    </location>
</feature>
<dbReference type="InterPro" id="IPR041627">
    <property type="entry name" value="AAA_lid_6"/>
</dbReference>
<dbReference type="STRING" id="983964.A0A2T4A482"/>
<dbReference type="CDD" id="cd00009">
    <property type="entry name" value="AAA"/>
    <property type="match status" value="2"/>
</dbReference>
<feature type="domain" description="AAA+ ATPase" evidence="7">
    <location>
        <begin position="1595"/>
        <end position="1738"/>
    </location>
</feature>
<dbReference type="FunFam" id="1.10.8.60:FF:000160">
    <property type="entry name" value="WGS project CABT00000000 data, contig 2.55"/>
    <property type="match status" value="1"/>
</dbReference>
<dbReference type="PANTHER" id="PTHR43392">
    <property type="entry name" value="AAA-TYPE ATPASE FAMILY PROTEIN / ANKYRIN REPEAT FAMILY PROTEIN"/>
    <property type="match status" value="1"/>
</dbReference>
<dbReference type="GO" id="GO:0005524">
    <property type="term" value="F:ATP binding"/>
    <property type="evidence" value="ECO:0007669"/>
    <property type="project" value="UniProtKB-KW"/>
</dbReference>
<feature type="compositionally biased region" description="Basic and acidic residues" evidence="6">
    <location>
        <begin position="1238"/>
        <end position="1248"/>
    </location>
</feature>
<dbReference type="Gene3D" id="1.10.8.60">
    <property type="match status" value="1"/>
</dbReference>
<feature type="domain" description="AAA+ ATPase" evidence="7">
    <location>
        <begin position="492"/>
        <end position="915"/>
    </location>
</feature>
<dbReference type="InterPro" id="IPR041677">
    <property type="entry name" value="DNA2/NAM7_AAA_11"/>
</dbReference>
<dbReference type="CDD" id="cd06008">
    <property type="entry name" value="NF-X1-zinc-finger"/>
    <property type="match status" value="1"/>
</dbReference>
<dbReference type="GeneID" id="36626238"/>
<feature type="compositionally biased region" description="Low complexity" evidence="6">
    <location>
        <begin position="2129"/>
        <end position="2140"/>
    </location>
</feature>
<evidence type="ECO:0000256" key="4">
    <source>
        <dbReference type="ARBA" id="ARBA00022840"/>
    </source>
</evidence>
<sequence length="2337" mass="263453">MSIKPALSGRAAKLEKLFYSFIKGDCSVQNSQEAKQFFEAVDVVCEHTSAVACVEHIIGKKEGLSTVRVAIRSNLSRAFITTATTAFLKRVLHHDVKTINDGLFLEKLLVEILSPSTFWTTFLGFYQCNQLEGETLVAFASLCLEVVSSSSPDIQILSHDVESLMKSSPLTKSPLEEVRTLGYRIEKVIQLRKGQATASVKMNYSPGGRHDNDFEDFRKISIFPTADEVSSKEEPFLQRLDDVFEIPRESRTSSYISWLFRLLREDMLADLREDLQIAWGQKKAKYKPLCLRGLSLVGYDLGGFRAKPFTLMVQCREGINFPQNKRSPEAKKKYLEEYKNFVKHSAIGALCLEKDIIAFGSIVRDVNELIRDPPVVGIQVTDNAGLKLAVKALLSQDPSRLRFYVVDTATFSYEPILQRLKEVTEIPIENAILDPAGPPSTYDPPLRLRAFIQELKTCHQKGLGADLEPKLGFKRTIHIRDAQLESLIKGLENPVGQIQGPPGTGKSFIGAIIAKILMELTEYRILVLSYTNHALDQFLEDLMDNGIDGGNMVRMGSKATARTDALRIDNLPRIPQDRSSNDNRAMKSALKSEQLRTVTRLDNLIQSLKSKVRLQEILDTLEFSVSGMCYWGAFQLLDGDQIAGKNNKPLQPVDVFDYWLEGRHWSSLGMLAANIDPEHYPIWDIPPEHRQTLYNEWVSQVRQEQVDEFAQLAETTNNLYRQINSLENESKRTIVKNRRIIGCTTTGAAMYQSIIRAASPDIVLVEEAGEILEAHVITSLSPSVKQLILIGDHKQLRPKVNNYNLTVEKGEGFDLNVSLFERLIRQGHRFAVLQEQFRSHPDISQFARLLAYPELKDVPKTHHYKPIRGLQKRVVFVHHEHPEEQLNNVSDRRDPTSKASKKNAFEAEMVLKTVKYLSQQGYKSEDMVVLTPYMGQLSLLRQTLSEINDPYLNELDTHDLVRAGLMTQAASKAAKAKLRLSTVDNYQGEESDIVIISMARSNKNGDIGFLVACERLVVLMSRARKGIILYGNMNTFLASKKGGELWKKYFDAMKEKGFLFDGLPVHCEQHPDRLSVLQKPQDFDQHCPDGGCAESCGAVLGCGKHTCERRCHRLTDHSQVPCTKMMKKTCERGHNIKYLCGKENQGCKSCAKEDREMRRRVQRDLDMEKKRQERQDRYQRDLQEMDDEIDHHRRIMKYEQEEADQAKELAEKKSHLESLKQTKARMEASKAAASKQKTASEKEQEKSQQKQPSTNYADLDLPAQEWEDMKRDDGAHNDALDDLMGLIGLESVKREFLSVKTNVDIKIRQGVALSDTRLSCSLLGNPGTGKTTVARIWGKFLTGIGAIPGDCFKETTGSKLANMGVKGCEDLLEQIKEDGGGVLFIDEAYQLSSGNSPGGKAVLDYLLAEVENLRGKVVFVLAGYSKQMESFFAHNPGFPSRFPITMNFEDYTDKELLRILKRQVNRKYNNQMEIEDGPDGLYFRIAARRVGRGRGKEGFGNARSIENCLARIEKRQANRIRLERRAKKSPNDFLFTKEDIIGPEPSLSLQSCKAWKKMNEMIGLKEVKEQVKILLDSLTTNYERELAEEPPMEFTLNRVFLGSPGTGKTTVAKLYGEILATLGLLSNGELVMKTPADFIGSHLGQSESQTKGILASTIGKVLVIDEAYGLYGGKGVADPYKTSVVDTIVAEVQNVPGDDRCVILIGYQEQMEEMFQNVNPGLSRRFSVDTPFVFEDFDDDGLRQVLDLKLKDSGFTTTGEGKTAALDVLIRERNRPHFGNGGAVTNLLSKAKASYQKRYSAGKIKRNQLEAADFDEDFDRSTRTETNVKQLFQDDIGREEIIQKLENIQSRVRQLKALGMDVKEEIPFNFLFRGPPGTGKTTTARKMGKVYYDMGFLSKATVEECSATDLIAEYVGQTGPKVQKVLEKSLGRVLLIDEAYRFAGSGFAQEAIDELVGLMTTPKYQGKLIIILAGYEHDINRLLSVNAGLTSRFPESIDFKPLEPDACFRLLADLLRKRKMEISKSGKNMDISCLEKPSALFLIDCTTILAELSKADGWASARDVKQLARNVFQTVNLALPSLKLEKKRVIQELNRMLQDRQSRMNKSDSPVPMDDEAVASSAPPGPSRTSTSTQAQQSTTVDERNDTDESTEEANKEPESPDDEESRRVVRDAGVSDEVWEQLQKDQAKEERKNEEYRDLLEARKSAEAARKKIVQELIKEEGLKEEERRKLEEAKKKAGAAREKIVQELLKEQELKEEERRKLEEAKKKAEAAREKILRQLIEQEEGRKKEVAKQAKIRALGICPAGFNWIKQNGGYRCSGGSHYLSDAEIDRHMQ</sequence>
<dbReference type="RefSeq" id="XP_024771559.1">
    <property type="nucleotide sequence ID" value="XM_024917669.1"/>
</dbReference>
<dbReference type="EMBL" id="KZ679685">
    <property type="protein sequence ID" value="PTB51882.1"/>
    <property type="molecule type" value="Genomic_DNA"/>
</dbReference>
<dbReference type="Pfam" id="PF00004">
    <property type="entry name" value="AAA"/>
    <property type="match status" value="3"/>
</dbReference>
<dbReference type="InterPro" id="IPR003593">
    <property type="entry name" value="AAA+_ATPase"/>
</dbReference>
<dbReference type="PRINTS" id="PR00819">
    <property type="entry name" value="CBXCFQXSUPER"/>
</dbReference>